<dbReference type="EMBL" id="ML179253">
    <property type="protein sequence ID" value="THU93276.1"/>
    <property type="molecule type" value="Genomic_DNA"/>
</dbReference>
<feature type="compositionally biased region" description="Basic and acidic residues" evidence="1">
    <location>
        <begin position="1"/>
        <end position="27"/>
    </location>
</feature>
<dbReference type="AlphaFoldDB" id="A0A4S8LUK3"/>
<keyword evidence="3" id="KW-1185">Reference proteome</keyword>
<protein>
    <submittedName>
        <fullName evidence="2">Uncharacterized protein</fullName>
    </submittedName>
</protein>
<reference evidence="2 3" key="1">
    <citation type="journal article" date="2019" name="Nat. Ecol. Evol.">
        <title>Megaphylogeny resolves global patterns of mushroom evolution.</title>
        <authorList>
            <person name="Varga T."/>
            <person name="Krizsan K."/>
            <person name="Foldi C."/>
            <person name="Dima B."/>
            <person name="Sanchez-Garcia M."/>
            <person name="Sanchez-Ramirez S."/>
            <person name="Szollosi G.J."/>
            <person name="Szarkandi J.G."/>
            <person name="Papp V."/>
            <person name="Albert L."/>
            <person name="Andreopoulos W."/>
            <person name="Angelini C."/>
            <person name="Antonin V."/>
            <person name="Barry K.W."/>
            <person name="Bougher N.L."/>
            <person name="Buchanan P."/>
            <person name="Buyck B."/>
            <person name="Bense V."/>
            <person name="Catcheside P."/>
            <person name="Chovatia M."/>
            <person name="Cooper J."/>
            <person name="Damon W."/>
            <person name="Desjardin D."/>
            <person name="Finy P."/>
            <person name="Geml J."/>
            <person name="Haridas S."/>
            <person name="Hughes K."/>
            <person name="Justo A."/>
            <person name="Karasinski D."/>
            <person name="Kautmanova I."/>
            <person name="Kiss B."/>
            <person name="Kocsube S."/>
            <person name="Kotiranta H."/>
            <person name="LaButti K.M."/>
            <person name="Lechner B.E."/>
            <person name="Liimatainen K."/>
            <person name="Lipzen A."/>
            <person name="Lukacs Z."/>
            <person name="Mihaltcheva S."/>
            <person name="Morgado L.N."/>
            <person name="Niskanen T."/>
            <person name="Noordeloos M.E."/>
            <person name="Ohm R.A."/>
            <person name="Ortiz-Santana B."/>
            <person name="Ovrebo C."/>
            <person name="Racz N."/>
            <person name="Riley R."/>
            <person name="Savchenko A."/>
            <person name="Shiryaev A."/>
            <person name="Soop K."/>
            <person name="Spirin V."/>
            <person name="Szebenyi C."/>
            <person name="Tomsovsky M."/>
            <person name="Tulloss R.E."/>
            <person name="Uehling J."/>
            <person name="Grigoriev I.V."/>
            <person name="Vagvolgyi C."/>
            <person name="Papp T."/>
            <person name="Martin F.M."/>
            <person name="Miettinen O."/>
            <person name="Hibbett D.S."/>
            <person name="Nagy L.G."/>
        </authorList>
    </citation>
    <scope>NUCLEOTIDE SEQUENCE [LARGE SCALE GENOMIC DNA]</scope>
    <source>
        <strain evidence="2 3">CBS 962.96</strain>
    </source>
</reference>
<name>A0A4S8LUK3_DENBC</name>
<proteinExistence type="predicted"/>
<accession>A0A4S8LUK3</accession>
<sequence length="249" mass="28922">MSDENMREGERSNDRGHWSDSGEDDGHVWGWQNNTAKDPWAWVHTGKGIVDEWLPRNEKENLKLLYPPIGHEEARLWLHNELGRFPDSWGSSVPLLGTINNQLRDGILVRQEVMFGYLRWDARPDEIDEFSRGLTGKEWCDEQWRRTCPGCDMFPTFSGQEVIQRLRETFSELQSVHRDYVLSLATVTERGCAMMKLSQTRNLELRHSLWKAAQEEYARMVSLQEHRAQLEKLAQVLLKLAAAAILYAV</sequence>
<gene>
    <name evidence="2" type="ORF">K435DRAFT_861667</name>
</gene>
<feature type="region of interest" description="Disordered" evidence="1">
    <location>
        <begin position="1"/>
        <end position="30"/>
    </location>
</feature>
<evidence type="ECO:0000313" key="3">
    <source>
        <dbReference type="Proteomes" id="UP000297245"/>
    </source>
</evidence>
<evidence type="ECO:0000256" key="1">
    <source>
        <dbReference type="SAM" id="MobiDB-lite"/>
    </source>
</evidence>
<evidence type="ECO:0000313" key="2">
    <source>
        <dbReference type="EMBL" id="THU93276.1"/>
    </source>
</evidence>
<dbReference type="Proteomes" id="UP000297245">
    <property type="component" value="Unassembled WGS sequence"/>
</dbReference>
<organism evidence="2 3">
    <name type="scientific">Dendrothele bispora (strain CBS 962.96)</name>
    <dbReference type="NCBI Taxonomy" id="1314807"/>
    <lineage>
        <taxon>Eukaryota</taxon>
        <taxon>Fungi</taxon>
        <taxon>Dikarya</taxon>
        <taxon>Basidiomycota</taxon>
        <taxon>Agaricomycotina</taxon>
        <taxon>Agaricomycetes</taxon>
        <taxon>Agaricomycetidae</taxon>
        <taxon>Agaricales</taxon>
        <taxon>Agaricales incertae sedis</taxon>
        <taxon>Dendrothele</taxon>
    </lineage>
</organism>